<dbReference type="Proteomes" id="UP000218505">
    <property type="component" value="Chromosome"/>
</dbReference>
<feature type="chain" id="PRO_5013036057" description="DUF2690 domain-containing protein" evidence="1">
    <location>
        <begin position="28"/>
        <end position="137"/>
    </location>
</feature>
<proteinExistence type="predicted"/>
<sequence length="137" mass="13882">MRTTGKIAALLGTTTALLALTTGSATAGPEHHNTDPLGTGCASGASTIRSGSVGGINYEIRYSAGCGTNWVRVPALSGTVYMVIRSDWGGSAVGGYQTGSGGSHWTPQVYAPGSTCVTFWVQRIGSGDPATGNVRLC</sequence>
<feature type="signal peptide" evidence="1">
    <location>
        <begin position="1"/>
        <end position="27"/>
    </location>
</feature>
<dbReference type="EMBL" id="CP023445">
    <property type="protein sequence ID" value="ATE55813.1"/>
    <property type="molecule type" value="Genomic_DNA"/>
</dbReference>
<keyword evidence="1" id="KW-0732">Signal</keyword>
<reference evidence="2" key="1">
    <citation type="submission" date="2017-09" db="EMBL/GenBank/DDBJ databases">
        <title>Complete Genome Sequence of ansamitocin-producing Bacterium Actinosynnema pretiosum X47.</title>
        <authorList>
            <person name="Cao G."/>
            <person name="Zong G."/>
            <person name="Zhong C."/>
            <person name="Fu J."/>
        </authorList>
    </citation>
    <scope>NUCLEOTIDE SEQUENCE [LARGE SCALE GENOMIC DNA]</scope>
    <source>
        <strain evidence="2">X47</strain>
    </source>
</reference>
<dbReference type="RefSeq" id="WP_096495644.1">
    <property type="nucleotide sequence ID" value="NZ_CP023445.1"/>
</dbReference>
<evidence type="ECO:0008006" key="4">
    <source>
        <dbReference type="Google" id="ProtNLM"/>
    </source>
</evidence>
<organism evidence="2 3">
    <name type="scientific">Actinosynnema pretiosum</name>
    <dbReference type="NCBI Taxonomy" id="42197"/>
    <lineage>
        <taxon>Bacteria</taxon>
        <taxon>Bacillati</taxon>
        <taxon>Actinomycetota</taxon>
        <taxon>Actinomycetes</taxon>
        <taxon>Pseudonocardiales</taxon>
        <taxon>Pseudonocardiaceae</taxon>
        <taxon>Actinosynnema</taxon>
    </lineage>
</organism>
<keyword evidence="3" id="KW-1185">Reference proteome</keyword>
<dbReference type="Pfam" id="PF10901">
    <property type="entry name" value="DUF2690"/>
    <property type="match status" value="1"/>
</dbReference>
<dbReference type="InterPro" id="IPR021224">
    <property type="entry name" value="DUF2690"/>
</dbReference>
<dbReference type="KEGG" id="apre:CNX65_23125"/>
<evidence type="ECO:0000313" key="2">
    <source>
        <dbReference type="EMBL" id="ATE55813.1"/>
    </source>
</evidence>
<dbReference type="AlphaFoldDB" id="A0A290ZA11"/>
<evidence type="ECO:0000313" key="3">
    <source>
        <dbReference type="Proteomes" id="UP000218505"/>
    </source>
</evidence>
<evidence type="ECO:0000256" key="1">
    <source>
        <dbReference type="SAM" id="SignalP"/>
    </source>
</evidence>
<name>A0A290ZA11_9PSEU</name>
<protein>
    <recommendedName>
        <fullName evidence="4">DUF2690 domain-containing protein</fullName>
    </recommendedName>
</protein>
<accession>A0A290ZA11</accession>
<gene>
    <name evidence="2" type="ORF">CNX65_23125</name>
</gene>